<accession>K4CBM8</accession>
<dbReference type="Proteomes" id="UP000004994">
    <property type="component" value="Chromosome 7"/>
</dbReference>
<keyword evidence="1" id="KW-0732">Signal</keyword>
<dbReference type="PaxDb" id="4081-Solyc07g007580.2.1"/>
<evidence type="ECO:0008006" key="4">
    <source>
        <dbReference type="Google" id="ProtNLM"/>
    </source>
</evidence>
<name>K4CBM8_SOLLC</name>
<feature type="signal peptide" evidence="1">
    <location>
        <begin position="1"/>
        <end position="23"/>
    </location>
</feature>
<sequence length="158" mass="18215">MRFRLKFLRIKLFLSVYLILGNSRMQENVASIACDIELAHVPDWNLYQNTVTPKCMFRQTSTHRVLGVQTCWAQVFILPKRIMKLIMVYVEPSSGLVMLWYLKEPLCSRKSVFPKQQGAKGHTSDLLEQSCNPETFVGYSRNTVHCVSGRVKEACYCC</sequence>
<proteinExistence type="predicted"/>
<organism evidence="2">
    <name type="scientific">Solanum lycopersicum</name>
    <name type="common">Tomato</name>
    <name type="synonym">Lycopersicon esculentum</name>
    <dbReference type="NCBI Taxonomy" id="4081"/>
    <lineage>
        <taxon>Eukaryota</taxon>
        <taxon>Viridiplantae</taxon>
        <taxon>Streptophyta</taxon>
        <taxon>Embryophyta</taxon>
        <taxon>Tracheophyta</taxon>
        <taxon>Spermatophyta</taxon>
        <taxon>Magnoliopsida</taxon>
        <taxon>eudicotyledons</taxon>
        <taxon>Gunneridae</taxon>
        <taxon>Pentapetalae</taxon>
        <taxon>asterids</taxon>
        <taxon>lamiids</taxon>
        <taxon>Solanales</taxon>
        <taxon>Solanaceae</taxon>
        <taxon>Solanoideae</taxon>
        <taxon>Solaneae</taxon>
        <taxon>Solanum</taxon>
        <taxon>Solanum subgen. Lycopersicon</taxon>
    </lineage>
</organism>
<dbReference type="EnsemblPlants" id="Solyc07g007580.2.1">
    <property type="protein sequence ID" value="Solyc07g007580.2.1"/>
    <property type="gene ID" value="Solyc07g007580.2"/>
</dbReference>
<reference evidence="2" key="2">
    <citation type="submission" date="2015-06" db="UniProtKB">
        <authorList>
            <consortium name="EnsemblPlants"/>
        </authorList>
    </citation>
    <scope>IDENTIFICATION</scope>
    <source>
        <strain evidence="2">cv. Heinz 1706</strain>
    </source>
</reference>
<dbReference type="Gramene" id="Solyc07g007580.2.1">
    <property type="protein sequence ID" value="Solyc07g007580.2.1"/>
    <property type="gene ID" value="Solyc07g007580.2"/>
</dbReference>
<dbReference type="HOGENOM" id="CLU_1672318_0_0_1"/>
<feature type="chain" id="PRO_5003873638" description="Secreted protein" evidence="1">
    <location>
        <begin position="24"/>
        <end position="158"/>
    </location>
</feature>
<keyword evidence="3" id="KW-1185">Reference proteome</keyword>
<reference evidence="2" key="1">
    <citation type="journal article" date="2012" name="Nature">
        <title>The tomato genome sequence provides insights into fleshy fruit evolution.</title>
        <authorList>
            <consortium name="Tomato Genome Consortium"/>
        </authorList>
    </citation>
    <scope>NUCLEOTIDE SEQUENCE [LARGE SCALE GENOMIC DNA]</scope>
    <source>
        <strain evidence="2">cv. Heinz 1706</strain>
    </source>
</reference>
<protein>
    <recommendedName>
        <fullName evidence="4">Secreted protein</fullName>
    </recommendedName>
</protein>
<dbReference type="InParanoid" id="K4CBM8"/>
<dbReference type="AlphaFoldDB" id="K4CBM8"/>
<evidence type="ECO:0000256" key="1">
    <source>
        <dbReference type="SAM" id="SignalP"/>
    </source>
</evidence>
<evidence type="ECO:0000313" key="2">
    <source>
        <dbReference type="EnsemblPlants" id="Solyc07g007580.2.1"/>
    </source>
</evidence>
<evidence type="ECO:0000313" key="3">
    <source>
        <dbReference type="Proteomes" id="UP000004994"/>
    </source>
</evidence>